<evidence type="ECO:0000313" key="6">
    <source>
        <dbReference type="EMBL" id="CAG9170362.1"/>
    </source>
</evidence>
<keyword evidence="4" id="KW-0067">ATP-binding</keyword>
<dbReference type="Gene3D" id="1.10.510.10">
    <property type="entry name" value="Transferase(Phosphotransferase) domain 1"/>
    <property type="match status" value="1"/>
</dbReference>
<keyword evidence="2" id="KW-0547">Nucleotide-binding</keyword>
<dbReference type="Pfam" id="PF00069">
    <property type="entry name" value="Pkinase"/>
    <property type="match status" value="1"/>
</dbReference>
<dbReference type="GO" id="GO:0004674">
    <property type="term" value="F:protein serine/threonine kinase activity"/>
    <property type="evidence" value="ECO:0007669"/>
    <property type="project" value="UniProtKB-EC"/>
</dbReference>
<feature type="domain" description="Protein kinase" evidence="5">
    <location>
        <begin position="7"/>
        <end position="263"/>
    </location>
</feature>
<sequence length="349" mass="38083">MISPDRYVLVEEGVGGGMGDIYHCMDTHLNRRVVLKVLKDGGEDRRLLDEQKSLVKLRSKHVVQLFDLATITQDREKSALVLEFISGKNLGVGDYTPGYDYLMVLWQIACGLSDIHASNIIHRDIKPQNIRVDDGGVVKIIDFGLSRDSETDAHTRSIIGTAIYMAPELWGSPVISFDKSIDVYAFGVTALALLKAPPPAAILERPPKSVDKGALAALEKTLPSDVVTLLEACLSYRAADRPPIGEVEALLRKHLLHDKHRALLVMGGKNYELSATSRRVTLTYGTIGTMVVGYDGFRFFVEALSGIVSVNNNSIAVGAELPNCCVITFGTAPVRSFVTFDVSNPEVMA</sequence>
<dbReference type="EMBL" id="CAJZAF010000008">
    <property type="protein sequence ID" value="CAG9170362.1"/>
    <property type="molecule type" value="Genomic_DNA"/>
</dbReference>
<keyword evidence="1 6" id="KW-0808">Transferase</keyword>
<dbReference type="Proteomes" id="UP000701702">
    <property type="component" value="Unassembled WGS sequence"/>
</dbReference>
<dbReference type="CDD" id="cd14014">
    <property type="entry name" value="STKc_PknB_like"/>
    <property type="match status" value="1"/>
</dbReference>
<evidence type="ECO:0000313" key="7">
    <source>
        <dbReference type="Proteomes" id="UP000701702"/>
    </source>
</evidence>
<keyword evidence="3 6" id="KW-0418">Kinase</keyword>
<dbReference type="SUPFAM" id="SSF56112">
    <property type="entry name" value="Protein kinase-like (PK-like)"/>
    <property type="match status" value="1"/>
</dbReference>
<dbReference type="EC" id="2.7.11.1" evidence="6"/>
<protein>
    <submittedName>
        <fullName evidence="6">Serine/threonine-protein kinase PknD</fullName>
        <ecNumber evidence="6">2.7.11.1</ecNumber>
    </submittedName>
</protein>
<accession>A0ABM8WSB2</accession>
<dbReference type="PROSITE" id="PS50011">
    <property type="entry name" value="PROTEIN_KINASE_DOM"/>
    <property type="match status" value="1"/>
</dbReference>
<organism evidence="6 7">
    <name type="scientific">Cupriavidus pinatubonensis</name>
    <dbReference type="NCBI Taxonomy" id="248026"/>
    <lineage>
        <taxon>Bacteria</taxon>
        <taxon>Pseudomonadati</taxon>
        <taxon>Pseudomonadota</taxon>
        <taxon>Betaproteobacteria</taxon>
        <taxon>Burkholderiales</taxon>
        <taxon>Burkholderiaceae</taxon>
        <taxon>Cupriavidus</taxon>
    </lineage>
</organism>
<evidence type="ECO:0000256" key="2">
    <source>
        <dbReference type="ARBA" id="ARBA00022741"/>
    </source>
</evidence>
<dbReference type="PANTHER" id="PTHR44329">
    <property type="entry name" value="SERINE/THREONINE-PROTEIN KINASE TNNI3K-RELATED"/>
    <property type="match status" value="1"/>
</dbReference>
<comment type="caution">
    <text evidence="6">The sequence shown here is derived from an EMBL/GenBank/DDBJ whole genome shotgun (WGS) entry which is preliminary data.</text>
</comment>
<evidence type="ECO:0000256" key="1">
    <source>
        <dbReference type="ARBA" id="ARBA00022679"/>
    </source>
</evidence>
<dbReference type="InterPro" id="IPR011009">
    <property type="entry name" value="Kinase-like_dom_sf"/>
</dbReference>
<keyword evidence="7" id="KW-1185">Reference proteome</keyword>
<proteinExistence type="predicted"/>
<evidence type="ECO:0000259" key="5">
    <source>
        <dbReference type="PROSITE" id="PS50011"/>
    </source>
</evidence>
<dbReference type="InterPro" id="IPR051681">
    <property type="entry name" value="Ser/Thr_Kinases-Pseudokinases"/>
</dbReference>
<evidence type="ECO:0000256" key="4">
    <source>
        <dbReference type="ARBA" id="ARBA00022840"/>
    </source>
</evidence>
<evidence type="ECO:0000256" key="3">
    <source>
        <dbReference type="ARBA" id="ARBA00022777"/>
    </source>
</evidence>
<dbReference type="InterPro" id="IPR000719">
    <property type="entry name" value="Prot_kinase_dom"/>
</dbReference>
<dbReference type="Gene3D" id="3.30.200.20">
    <property type="entry name" value="Phosphorylase Kinase, domain 1"/>
    <property type="match status" value="1"/>
</dbReference>
<dbReference type="SMART" id="SM00220">
    <property type="entry name" value="S_TKc"/>
    <property type="match status" value="1"/>
</dbReference>
<name>A0ABM8WSB2_9BURK</name>
<reference evidence="6 7" key="1">
    <citation type="submission" date="2021-08" db="EMBL/GenBank/DDBJ databases">
        <authorList>
            <person name="Peeters C."/>
        </authorList>
    </citation>
    <scope>NUCLEOTIDE SEQUENCE [LARGE SCALE GENOMIC DNA]</scope>
    <source>
        <strain evidence="6 7">LMG 23994</strain>
    </source>
</reference>
<dbReference type="PANTHER" id="PTHR44329:SF288">
    <property type="entry name" value="MITOGEN-ACTIVATED PROTEIN KINASE KINASE KINASE 20"/>
    <property type="match status" value="1"/>
</dbReference>
<gene>
    <name evidence="6" type="primary">pknD_2</name>
    <name evidence="6" type="ORF">LMG23994_01868</name>
</gene>